<feature type="transmembrane region" description="Helical" evidence="2">
    <location>
        <begin position="68"/>
        <end position="88"/>
    </location>
</feature>
<evidence type="ECO:0000256" key="1">
    <source>
        <dbReference type="SAM" id="MobiDB-lite"/>
    </source>
</evidence>
<dbReference type="AlphaFoldDB" id="A0A169PDS8"/>
<dbReference type="KEGG" id="slau:SLA_6552"/>
<feature type="transmembrane region" description="Helical" evidence="2">
    <location>
        <begin position="40"/>
        <end position="62"/>
    </location>
</feature>
<gene>
    <name evidence="3" type="ORF">SLA_6552</name>
</gene>
<evidence type="ECO:0000313" key="4">
    <source>
        <dbReference type="Proteomes" id="UP000217676"/>
    </source>
</evidence>
<name>A0A169PDS8_STRLU</name>
<feature type="transmembrane region" description="Helical" evidence="2">
    <location>
        <begin position="145"/>
        <end position="167"/>
    </location>
</feature>
<dbReference type="Proteomes" id="UP000217676">
    <property type="component" value="Chromosome"/>
</dbReference>
<sequence>MTGGVLALGIGAVTASGCVWYVPALVDLRAGADRPVSRRLAAAGCVTGWTTSAVTTLLLVLGVPVPPVLAVVAAGAVAVVVLRIRAIVRRRAEEREDAACWAALDWAAPGRHGPSPALVAGTIGGGLGLALVTALLLLWGRDHGVGTVLAVTAPAAVAGGALLAAFAGTARPAAGPREAAVRRPGTRGAEVKALKQRS</sequence>
<evidence type="ECO:0000256" key="2">
    <source>
        <dbReference type="SAM" id="Phobius"/>
    </source>
</evidence>
<dbReference type="EMBL" id="AP017424">
    <property type="protein sequence ID" value="BAU87418.1"/>
    <property type="molecule type" value="Genomic_DNA"/>
</dbReference>
<keyword evidence="4" id="KW-1185">Reference proteome</keyword>
<organism evidence="3 4">
    <name type="scientific">Streptomyces laurentii</name>
    <dbReference type="NCBI Taxonomy" id="39478"/>
    <lineage>
        <taxon>Bacteria</taxon>
        <taxon>Bacillati</taxon>
        <taxon>Actinomycetota</taxon>
        <taxon>Actinomycetes</taxon>
        <taxon>Kitasatosporales</taxon>
        <taxon>Streptomycetaceae</taxon>
        <taxon>Streptomyces</taxon>
    </lineage>
</organism>
<proteinExistence type="predicted"/>
<evidence type="ECO:0000313" key="3">
    <source>
        <dbReference type="EMBL" id="BAU87418.1"/>
    </source>
</evidence>
<keyword evidence="2" id="KW-0472">Membrane</keyword>
<accession>A0A169PDS8</accession>
<feature type="transmembrane region" description="Helical" evidence="2">
    <location>
        <begin position="6"/>
        <end position="28"/>
    </location>
</feature>
<protein>
    <submittedName>
        <fullName evidence="3">Secreted protein</fullName>
    </submittedName>
</protein>
<reference evidence="3 4" key="1">
    <citation type="journal article" date="2016" name="Genome Announc.">
        <title>Complete Genome Sequence of Thiostrepton-Producing Streptomyces laurentii ATCC 31255.</title>
        <authorList>
            <person name="Doi K."/>
            <person name="Fujino Y."/>
            <person name="Nagayoshi Y."/>
            <person name="Ohshima T."/>
            <person name="Ogata S."/>
        </authorList>
    </citation>
    <scope>NUCLEOTIDE SEQUENCE [LARGE SCALE GENOMIC DNA]</scope>
    <source>
        <strain evidence="3 4">ATCC 31255</strain>
    </source>
</reference>
<keyword evidence="2" id="KW-1133">Transmembrane helix</keyword>
<feature type="transmembrane region" description="Helical" evidence="2">
    <location>
        <begin position="117"/>
        <end position="139"/>
    </location>
</feature>
<keyword evidence="2" id="KW-0812">Transmembrane</keyword>
<dbReference type="RefSeq" id="WP_359885631.1">
    <property type="nucleotide sequence ID" value="NZ_JBEYHT010000110.1"/>
</dbReference>
<feature type="compositionally biased region" description="Basic and acidic residues" evidence="1">
    <location>
        <begin position="189"/>
        <end position="198"/>
    </location>
</feature>
<feature type="region of interest" description="Disordered" evidence="1">
    <location>
        <begin position="172"/>
        <end position="198"/>
    </location>
</feature>